<name>A0A6J6XWN0_9ZZZZ</name>
<dbReference type="InterPro" id="IPR029058">
    <property type="entry name" value="AB_hydrolase_fold"/>
</dbReference>
<organism evidence="2">
    <name type="scientific">freshwater metagenome</name>
    <dbReference type="NCBI Taxonomy" id="449393"/>
    <lineage>
        <taxon>unclassified sequences</taxon>
        <taxon>metagenomes</taxon>
        <taxon>ecological metagenomes</taxon>
    </lineage>
</organism>
<dbReference type="InterPro" id="IPR000073">
    <property type="entry name" value="AB_hydrolase_1"/>
</dbReference>
<gene>
    <name evidence="2" type="ORF">UFOPK3024_00600</name>
</gene>
<dbReference type="SUPFAM" id="SSF53474">
    <property type="entry name" value="alpha/beta-Hydrolases"/>
    <property type="match status" value="1"/>
</dbReference>
<evidence type="ECO:0000259" key="1">
    <source>
        <dbReference type="Pfam" id="PF12697"/>
    </source>
</evidence>
<accession>A0A6J6XWN0</accession>
<reference evidence="2" key="1">
    <citation type="submission" date="2020-05" db="EMBL/GenBank/DDBJ databases">
        <authorList>
            <person name="Chiriac C."/>
            <person name="Salcher M."/>
            <person name="Ghai R."/>
            <person name="Kavagutti S V."/>
        </authorList>
    </citation>
    <scope>NUCLEOTIDE SEQUENCE</scope>
</reference>
<dbReference type="Pfam" id="PF12697">
    <property type="entry name" value="Abhydrolase_6"/>
    <property type="match status" value="1"/>
</dbReference>
<dbReference type="Gene3D" id="3.40.50.1820">
    <property type="entry name" value="alpha/beta hydrolase"/>
    <property type="match status" value="1"/>
</dbReference>
<protein>
    <submittedName>
        <fullName evidence="2">Unannotated protein</fullName>
    </submittedName>
</protein>
<sequence>MSEQLVHWIHRATRIDHAPEPFDTAHVSIYYPAGDGDRVDPVGTRPVETSFGLLPIAVILPGMNTELTYYRWLALSLARRGYAVMLSSLISEIPPNNFGITPGVDLNAIQPDTYGTKPVGKAIAGVLRLAVDLNADGVLAGALDLDNVALIGHSAGGTVALESANAQFFPQIKAVISYASHTMASTVFGWPLGSCLPLSGDAAVMMLSGTQDGLIAAGMRWYADSGDVFDPMERTFETLPATAASADSYLIQLQGANHFSVLQPQDGLWPRADEDFEAGITPEQAEEFIGAAAGLFLNRHLRNDLSAGEDLKSLVESTSFVKARST</sequence>
<dbReference type="AlphaFoldDB" id="A0A6J6XWN0"/>
<feature type="domain" description="AB hydrolase-1" evidence="1">
    <location>
        <begin position="131"/>
        <end position="251"/>
    </location>
</feature>
<proteinExistence type="predicted"/>
<dbReference type="EMBL" id="CAFAAK010000109">
    <property type="protein sequence ID" value="CAB4800889.1"/>
    <property type="molecule type" value="Genomic_DNA"/>
</dbReference>
<evidence type="ECO:0000313" key="2">
    <source>
        <dbReference type="EMBL" id="CAB4800889.1"/>
    </source>
</evidence>